<dbReference type="RefSeq" id="WP_159445283.1">
    <property type="nucleotide sequence ID" value="NZ_AP026671.1"/>
</dbReference>
<dbReference type="STRING" id="1069081.SAMN05660197_0170"/>
<dbReference type="CDD" id="cd00887">
    <property type="entry name" value="MoeA"/>
    <property type="match status" value="1"/>
</dbReference>
<dbReference type="EC" id="2.10.1.1" evidence="11"/>
<dbReference type="InterPro" id="IPR038987">
    <property type="entry name" value="MoeA-like"/>
</dbReference>
<evidence type="ECO:0000256" key="4">
    <source>
        <dbReference type="ARBA" id="ARBA00010763"/>
    </source>
</evidence>
<comment type="function">
    <text evidence="2 11">Catalyzes the insertion of molybdate into adenylated molybdopterin with the concomitant release of AMP.</text>
</comment>
<evidence type="ECO:0000256" key="11">
    <source>
        <dbReference type="RuleBase" id="RU365090"/>
    </source>
</evidence>
<dbReference type="SUPFAM" id="SSF63882">
    <property type="entry name" value="MoeA N-terminal region -like"/>
    <property type="match status" value="1"/>
</dbReference>
<dbReference type="Gene3D" id="3.40.980.10">
    <property type="entry name" value="MoaB/Mog-like domain"/>
    <property type="match status" value="1"/>
</dbReference>
<dbReference type="OrthoDB" id="9804758at2"/>
<dbReference type="SUPFAM" id="SSF53218">
    <property type="entry name" value="Molybdenum cofactor biosynthesis proteins"/>
    <property type="match status" value="1"/>
</dbReference>
<comment type="pathway">
    <text evidence="3 11">Cofactor biosynthesis; molybdopterin biosynthesis.</text>
</comment>
<dbReference type="Gene3D" id="3.90.105.10">
    <property type="entry name" value="Molybdopterin biosynthesis moea protein, domain 2"/>
    <property type="match status" value="1"/>
</dbReference>
<evidence type="ECO:0000256" key="10">
    <source>
        <dbReference type="ARBA" id="ARBA00047317"/>
    </source>
</evidence>
<sequence>MAISIKEALGIIDKQKIMLKKETSCIEEAVGRVAAKDYYANIDLPTFDNSAMDGYAVKLEDTGKEVKILATTLAGEQSEAEVTPGYAIKIMTGAKLPKGTQAVVPLEDVEYLGESVILPKKIKEHANMRFAGEDVAKDECIIEKGEELSAYKIALLASQGYSYIEIHRKPKVNVFATGHELKMHYEQLHNAQIYNSNTPALLTRAKELGCEVTFTGKIEDDKESIKEAIRNALDADLIITSGGVSVGEADFTKEAFKELGMEILFSKIDIKPGKPTTLGKIGNTFVLNLPGNPLAAILNFEIFGRFLINRLKGKKSYYFQPIKAKLQEKFTHKPGRDTVIPGRFDGEYFIPLQKYGPGMVKPAAIMDGFIIVDKETESLSKSKNVLFIPLFCESTTSMQEEIITKH</sequence>
<comment type="similarity">
    <text evidence="4 11">Belongs to the MoeA family.</text>
</comment>
<dbReference type="PANTHER" id="PTHR10192:SF5">
    <property type="entry name" value="GEPHYRIN"/>
    <property type="match status" value="1"/>
</dbReference>
<dbReference type="GO" id="GO:0061599">
    <property type="term" value="F:molybdopterin molybdotransferase activity"/>
    <property type="evidence" value="ECO:0007669"/>
    <property type="project" value="UniProtKB-UniRule"/>
</dbReference>
<keyword evidence="5 11" id="KW-0500">Molybdenum</keyword>
<dbReference type="GO" id="GO:0046872">
    <property type="term" value="F:metal ion binding"/>
    <property type="evidence" value="ECO:0007669"/>
    <property type="project" value="UniProtKB-UniRule"/>
</dbReference>
<dbReference type="InterPro" id="IPR036135">
    <property type="entry name" value="MoeA_linker/N_sf"/>
</dbReference>
<evidence type="ECO:0000256" key="6">
    <source>
        <dbReference type="ARBA" id="ARBA00022679"/>
    </source>
</evidence>
<dbReference type="Gene3D" id="2.40.340.10">
    <property type="entry name" value="MoeA, C-terminal, domain IV"/>
    <property type="match status" value="1"/>
</dbReference>
<dbReference type="AlphaFoldDB" id="A0A1W1WQ35"/>
<evidence type="ECO:0000256" key="3">
    <source>
        <dbReference type="ARBA" id="ARBA00005046"/>
    </source>
</evidence>
<dbReference type="InterPro" id="IPR005110">
    <property type="entry name" value="MoeA_linker/N"/>
</dbReference>
<dbReference type="Pfam" id="PF03453">
    <property type="entry name" value="MoeA_N"/>
    <property type="match status" value="1"/>
</dbReference>
<keyword evidence="8 11" id="KW-0460">Magnesium</keyword>
<dbReference type="GO" id="GO:0005829">
    <property type="term" value="C:cytosol"/>
    <property type="evidence" value="ECO:0007669"/>
    <property type="project" value="TreeGrafter"/>
</dbReference>
<organism evidence="13 14">
    <name type="scientific">Nitratiruptor tergarcus DSM 16512</name>
    <dbReference type="NCBI Taxonomy" id="1069081"/>
    <lineage>
        <taxon>Bacteria</taxon>
        <taxon>Pseudomonadati</taxon>
        <taxon>Campylobacterota</taxon>
        <taxon>Epsilonproteobacteria</taxon>
        <taxon>Nautiliales</taxon>
        <taxon>Nitratiruptoraceae</taxon>
        <taxon>Nitratiruptor</taxon>
    </lineage>
</organism>
<name>A0A1W1WQ35_9BACT</name>
<keyword evidence="6 11" id="KW-0808">Transferase</keyword>
<dbReference type="InterPro" id="IPR005111">
    <property type="entry name" value="MoeA_C_domain_IV"/>
</dbReference>
<keyword evidence="9 11" id="KW-0501">Molybdenum cofactor biosynthesis</keyword>
<evidence type="ECO:0000256" key="7">
    <source>
        <dbReference type="ARBA" id="ARBA00022723"/>
    </source>
</evidence>
<dbReference type="NCBIfam" id="TIGR00177">
    <property type="entry name" value="molyb_syn"/>
    <property type="match status" value="1"/>
</dbReference>
<keyword evidence="14" id="KW-1185">Reference proteome</keyword>
<comment type="cofactor">
    <cofactor evidence="1 11">
        <name>Mg(2+)</name>
        <dbReference type="ChEBI" id="CHEBI:18420"/>
    </cofactor>
</comment>
<dbReference type="NCBIfam" id="NF045515">
    <property type="entry name" value="Glp_gephyrin"/>
    <property type="match status" value="1"/>
</dbReference>
<dbReference type="SMART" id="SM00852">
    <property type="entry name" value="MoCF_biosynth"/>
    <property type="match status" value="1"/>
</dbReference>
<evidence type="ECO:0000259" key="12">
    <source>
        <dbReference type="SMART" id="SM00852"/>
    </source>
</evidence>
<dbReference type="PANTHER" id="PTHR10192">
    <property type="entry name" value="MOLYBDOPTERIN BIOSYNTHESIS PROTEIN"/>
    <property type="match status" value="1"/>
</dbReference>
<proteinExistence type="inferred from homology"/>
<dbReference type="Proteomes" id="UP000192602">
    <property type="component" value="Unassembled WGS sequence"/>
</dbReference>
<gene>
    <name evidence="13" type="ORF">SAMN05660197_0170</name>
</gene>
<dbReference type="Pfam" id="PF03454">
    <property type="entry name" value="MoeA_C"/>
    <property type="match status" value="1"/>
</dbReference>
<keyword evidence="7 11" id="KW-0479">Metal-binding</keyword>
<evidence type="ECO:0000313" key="13">
    <source>
        <dbReference type="EMBL" id="SMC08418.1"/>
    </source>
</evidence>
<accession>A0A1W1WQ35</accession>
<protein>
    <recommendedName>
        <fullName evidence="11">Molybdopterin molybdenumtransferase</fullName>
        <ecNumber evidence="11">2.10.1.1</ecNumber>
    </recommendedName>
</protein>
<comment type="catalytic activity">
    <reaction evidence="10">
        <text>adenylyl-molybdopterin + molybdate = Mo-molybdopterin + AMP + H(+)</text>
        <dbReference type="Rhea" id="RHEA:35047"/>
        <dbReference type="ChEBI" id="CHEBI:15378"/>
        <dbReference type="ChEBI" id="CHEBI:36264"/>
        <dbReference type="ChEBI" id="CHEBI:62727"/>
        <dbReference type="ChEBI" id="CHEBI:71302"/>
        <dbReference type="ChEBI" id="CHEBI:456215"/>
        <dbReference type="EC" id="2.10.1.1"/>
    </reaction>
</comment>
<dbReference type="InterPro" id="IPR036425">
    <property type="entry name" value="MoaB/Mog-like_dom_sf"/>
</dbReference>
<dbReference type="Pfam" id="PF00994">
    <property type="entry name" value="MoCF_biosynth"/>
    <property type="match status" value="1"/>
</dbReference>
<evidence type="ECO:0000313" key="14">
    <source>
        <dbReference type="Proteomes" id="UP000192602"/>
    </source>
</evidence>
<evidence type="ECO:0000256" key="2">
    <source>
        <dbReference type="ARBA" id="ARBA00002901"/>
    </source>
</evidence>
<evidence type="ECO:0000256" key="8">
    <source>
        <dbReference type="ARBA" id="ARBA00022842"/>
    </source>
</evidence>
<dbReference type="InterPro" id="IPR036688">
    <property type="entry name" value="MoeA_C_domain_IV_sf"/>
</dbReference>
<dbReference type="EMBL" id="FWWZ01000001">
    <property type="protein sequence ID" value="SMC08418.1"/>
    <property type="molecule type" value="Genomic_DNA"/>
</dbReference>
<evidence type="ECO:0000256" key="9">
    <source>
        <dbReference type="ARBA" id="ARBA00023150"/>
    </source>
</evidence>
<evidence type="ECO:0000256" key="1">
    <source>
        <dbReference type="ARBA" id="ARBA00001946"/>
    </source>
</evidence>
<dbReference type="GO" id="GO:0006777">
    <property type="term" value="P:Mo-molybdopterin cofactor biosynthetic process"/>
    <property type="evidence" value="ECO:0007669"/>
    <property type="project" value="UniProtKB-UniRule"/>
</dbReference>
<reference evidence="14" key="1">
    <citation type="submission" date="2017-04" db="EMBL/GenBank/DDBJ databases">
        <authorList>
            <person name="Varghese N."/>
            <person name="Submissions S."/>
        </authorList>
    </citation>
    <scope>NUCLEOTIDE SEQUENCE [LARGE SCALE GENOMIC DNA]</scope>
    <source>
        <strain evidence="14">DSM 16512</strain>
    </source>
</reference>
<evidence type="ECO:0000256" key="5">
    <source>
        <dbReference type="ARBA" id="ARBA00022505"/>
    </source>
</evidence>
<dbReference type="InterPro" id="IPR001453">
    <property type="entry name" value="MoaB/Mog_dom"/>
</dbReference>
<feature type="domain" description="MoaB/Mog" evidence="12">
    <location>
        <begin position="173"/>
        <end position="310"/>
    </location>
</feature>
<dbReference type="FunFam" id="3.40.980.10:FF:000004">
    <property type="entry name" value="Molybdopterin molybdenumtransferase"/>
    <property type="match status" value="1"/>
</dbReference>
<dbReference type="SUPFAM" id="SSF63867">
    <property type="entry name" value="MoeA C-terminal domain-like"/>
    <property type="match status" value="1"/>
</dbReference>
<dbReference type="Gene3D" id="2.170.190.11">
    <property type="entry name" value="Molybdopterin biosynthesis moea protein, domain 3"/>
    <property type="match status" value="1"/>
</dbReference>
<dbReference type="UniPathway" id="UPA00344"/>